<dbReference type="InterPro" id="IPR027417">
    <property type="entry name" value="P-loop_NTPase"/>
</dbReference>
<dbReference type="Gene3D" id="3.40.50.300">
    <property type="entry name" value="P-loop containing nucleotide triphosphate hydrolases"/>
    <property type="match status" value="1"/>
</dbReference>
<dbReference type="SUPFAM" id="SSF52540">
    <property type="entry name" value="P-loop containing nucleoside triphosphate hydrolases"/>
    <property type="match status" value="1"/>
</dbReference>
<dbReference type="PANTHER" id="PTHR37816:SF2">
    <property type="entry name" value="DNA TOPOLOGY MODULATION PROTEIN FLAR-RELATED PROTEIN"/>
    <property type="match status" value="1"/>
</dbReference>
<dbReference type="InterPro" id="IPR052922">
    <property type="entry name" value="Cytidylate_Kinase-2"/>
</dbReference>
<dbReference type="EMBL" id="JAOTJD010000023">
    <property type="protein sequence ID" value="MFD3264839.1"/>
    <property type="molecule type" value="Genomic_DNA"/>
</dbReference>
<proteinExistence type="predicted"/>
<dbReference type="Pfam" id="PF13238">
    <property type="entry name" value="AAA_18"/>
    <property type="match status" value="1"/>
</dbReference>
<dbReference type="RefSeq" id="WP_377370392.1">
    <property type="nucleotide sequence ID" value="NZ_JAOTJD010000023.1"/>
</dbReference>
<organism evidence="1 2">
    <name type="scientific">Phenylobacterium ferrooxidans</name>
    <dbReference type="NCBI Taxonomy" id="2982689"/>
    <lineage>
        <taxon>Bacteria</taxon>
        <taxon>Pseudomonadati</taxon>
        <taxon>Pseudomonadota</taxon>
        <taxon>Alphaproteobacteria</taxon>
        <taxon>Caulobacterales</taxon>
        <taxon>Caulobacteraceae</taxon>
        <taxon>Phenylobacterium</taxon>
    </lineage>
</organism>
<evidence type="ECO:0000313" key="1">
    <source>
        <dbReference type="EMBL" id="MFD3264839.1"/>
    </source>
</evidence>
<accession>A0ABW6CPJ6</accession>
<reference evidence="1 2" key="1">
    <citation type="submission" date="2022-09" db="EMBL/GenBank/DDBJ databases">
        <title>New species of Phenylobacterium.</title>
        <authorList>
            <person name="Mieszkin S."/>
        </authorList>
    </citation>
    <scope>NUCLEOTIDE SEQUENCE [LARGE SCALE GENOMIC DNA]</scope>
    <source>
        <strain evidence="1 2">HK31-G</strain>
    </source>
</reference>
<protein>
    <recommendedName>
        <fullName evidence="3">Adenylate kinase</fullName>
    </recommendedName>
</protein>
<dbReference type="PANTHER" id="PTHR37816">
    <property type="entry name" value="YALI0E33011P"/>
    <property type="match status" value="1"/>
</dbReference>
<dbReference type="NCBIfam" id="NF004861">
    <property type="entry name" value="PRK06217.1"/>
    <property type="match status" value="1"/>
</dbReference>
<comment type="caution">
    <text evidence="1">The sequence shown here is derived from an EMBL/GenBank/DDBJ whole genome shotgun (WGS) entry which is preliminary data.</text>
</comment>
<name>A0ABW6CPJ6_9CAUL</name>
<evidence type="ECO:0000313" key="2">
    <source>
        <dbReference type="Proteomes" id="UP001598130"/>
    </source>
</evidence>
<evidence type="ECO:0008006" key="3">
    <source>
        <dbReference type="Google" id="ProtNLM"/>
    </source>
</evidence>
<dbReference type="Proteomes" id="UP001598130">
    <property type="component" value="Unassembled WGS sequence"/>
</dbReference>
<gene>
    <name evidence="1" type="ORF">OCL97_12825</name>
</gene>
<sequence>MAAQRIHIVGASGSGTTTLGAALAQAMDVPHQDSDHFFWLPTEPPFTTQRPQEDRLPMLKAALPADGPWVISGSLLSWGLEVVDRFDLVVFLYLDPEIRMARSLARERGRYGPRIGPGGDMHETHQKFMTWSGGYDDGSNGGRSLASHRSWLSGLTCPVLEITDAPTVEESVRRVLAF</sequence>
<keyword evidence="2" id="KW-1185">Reference proteome</keyword>